<dbReference type="Proteomes" id="UP001320420">
    <property type="component" value="Unassembled WGS sequence"/>
</dbReference>
<feature type="region of interest" description="Disordered" evidence="1">
    <location>
        <begin position="768"/>
        <end position="869"/>
    </location>
</feature>
<feature type="compositionally biased region" description="Polar residues" evidence="1">
    <location>
        <begin position="293"/>
        <end position="304"/>
    </location>
</feature>
<comment type="caution">
    <text evidence="2">The sequence shown here is derived from an EMBL/GenBank/DDBJ whole genome shotgun (WGS) entry which is preliminary data.</text>
</comment>
<sequence>MSITSKFAEYITERAYAFLNESGPDKRRLVFVNGGVAYSRIRCITTIAEHSAKGDNTDAERLYNELTRDGIQGLYNALEATPNSSSNLTTDETELMRDVEDKDHQSHAPLNNPICEAMRAADALDRETESLQLITNFDLTMPALRRSRSLPTRLVCDIPATPSSSFSRVSEDEIDDSYSSACSDEVYRSCAPPSYDSLTPQSISFESAPTTPVIIGEACLINIRPLHSRFSSRGLKSVDYLYAILPMQEDMVIHLKGEHPDQLLERILQDMKEPPPPVEPAFPEPKDEITPNMLETSTSRQPTQCHGIRRDTDTEIGGPGSTRQSYIDDYDPFASHGDYLQSCAIRPARIGSQGSTSRARPSVPPTPEQPASPPPSPPQPTPRQTNRFYELNITNCRTAIETQDSLRSALCTYFLSGDAPCRQHELSSISEIGGDWQPVFNKRRASGGGGDGSEGREASKRVVDLILAFGAQEGVEKEFSAALRGSLERLGTKPKGITRSGRLDLRYLIVSAQRAVPDQHIIPGHDTPDSLLMDPRLLATLVIPFLETYMAIHSEIGFLLLEYPPEHLATVLAMRDLVGGDLLQVAGILDDKADGLGSSFVANRGSEETQATPPKAPSFSKANFVLTSSATESEIATLIAAVWKILVDRSPFYIPDGAPCRMLEESTKGDNPQQQQQQQHPTAYESSQGIPFVHSPLINSDMQYTPLDSAAELMGFRGPPAATTATTTTTDHTPSYGTVYEEEKPPAVSISTANASDSLLAAETMTMTTTTTTATTPRANTRSSSSNNKTAKATALRRQKKAKKLRSLLGRNPDAEADTDTDAHGDEKGPSIRLPRLDTGSFLSINLSDDDDDDSDDGNGEDDRFAADERRYMPLFMRKNHDALRGNSRKALRFLGLSTEA</sequence>
<accession>A0AAN9YSA8</accession>
<proteinExistence type="predicted"/>
<feature type="compositionally biased region" description="Basic and acidic residues" evidence="1">
    <location>
        <begin position="821"/>
        <end position="830"/>
    </location>
</feature>
<reference evidence="2 3" key="1">
    <citation type="submission" date="2024-02" db="EMBL/GenBank/DDBJ databases">
        <title>De novo assembly and annotation of 12 fungi associated with fruit tree decline syndrome in Ontario, Canada.</title>
        <authorList>
            <person name="Sulman M."/>
            <person name="Ellouze W."/>
            <person name="Ilyukhin E."/>
        </authorList>
    </citation>
    <scope>NUCLEOTIDE SEQUENCE [LARGE SCALE GENOMIC DNA]</scope>
    <source>
        <strain evidence="2 3">M11/M66-122</strain>
    </source>
</reference>
<feature type="compositionally biased region" description="Basic residues" evidence="1">
    <location>
        <begin position="795"/>
        <end position="806"/>
    </location>
</feature>
<evidence type="ECO:0008006" key="4">
    <source>
        <dbReference type="Google" id="ProtNLM"/>
    </source>
</evidence>
<protein>
    <recommendedName>
        <fullName evidence="4">Gastric mucin</fullName>
    </recommendedName>
</protein>
<evidence type="ECO:0000313" key="3">
    <source>
        <dbReference type="Proteomes" id="UP001320420"/>
    </source>
</evidence>
<feature type="region of interest" description="Disordered" evidence="1">
    <location>
        <begin position="350"/>
        <end position="385"/>
    </location>
</feature>
<evidence type="ECO:0000256" key="1">
    <source>
        <dbReference type="SAM" id="MobiDB-lite"/>
    </source>
</evidence>
<evidence type="ECO:0000313" key="2">
    <source>
        <dbReference type="EMBL" id="KAK7752329.1"/>
    </source>
</evidence>
<feature type="region of interest" description="Disordered" evidence="1">
    <location>
        <begin position="720"/>
        <end position="749"/>
    </location>
</feature>
<feature type="compositionally biased region" description="Pro residues" evidence="1">
    <location>
        <begin position="362"/>
        <end position="381"/>
    </location>
</feature>
<feature type="region of interest" description="Disordered" evidence="1">
    <location>
        <begin position="661"/>
        <end position="687"/>
    </location>
</feature>
<feature type="compositionally biased region" description="Low complexity" evidence="1">
    <location>
        <begin position="721"/>
        <end position="730"/>
    </location>
</feature>
<name>A0AAN9YSA8_9PEZI</name>
<feature type="compositionally biased region" description="Pro residues" evidence="1">
    <location>
        <begin position="274"/>
        <end position="283"/>
    </location>
</feature>
<organism evidence="2 3">
    <name type="scientific">Diatrype stigma</name>
    <dbReference type="NCBI Taxonomy" id="117547"/>
    <lineage>
        <taxon>Eukaryota</taxon>
        <taxon>Fungi</taxon>
        <taxon>Dikarya</taxon>
        <taxon>Ascomycota</taxon>
        <taxon>Pezizomycotina</taxon>
        <taxon>Sordariomycetes</taxon>
        <taxon>Xylariomycetidae</taxon>
        <taxon>Xylariales</taxon>
        <taxon>Diatrypaceae</taxon>
        <taxon>Diatrype</taxon>
    </lineage>
</organism>
<keyword evidence="3" id="KW-1185">Reference proteome</keyword>
<feature type="region of interest" description="Disordered" evidence="1">
    <location>
        <begin position="274"/>
        <end position="329"/>
    </location>
</feature>
<dbReference type="EMBL" id="JAKJXP020000039">
    <property type="protein sequence ID" value="KAK7752329.1"/>
    <property type="molecule type" value="Genomic_DNA"/>
</dbReference>
<feature type="compositionally biased region" description="Low complexity" evidence="1">
    <location>
        <begin position="768"/>
        <end position="794"/>
    </location>
</feature>
<dbReference type="AlphaFoldDB" id="A0AAN9YSA8"/>
<feature type="compositionally biased region" description="Acidic residues" evidence="1">
    <location>
        <begin position="848"/>
        <end position="860"/>
    </location>
</feature>
<gene>
    <name evidence="2" type="ORF">SLS62_005665</name>
</gene>